<reference evidence="3" key="1">
    <citation type="submission" date="2018-05" db="EMBL/GenBank/DDBJ databases">
        <authorList>
            <person name="Lanie J.A."/>
            <person name="Ng W.-L."/>
            <person name="Kazmierczak K.M."/>
            <person name="Andrzejewski T.M."/>
            <person name="Davidsen T.M."/>
            <person name="Wayne K.J."/>
            <person name="Tettelin H."/>
            <person name="Glass J.I."/>
            <person name="Rusch D."/>
            <person name="Podicherti R."/>
            <person name="Tsui H.-C.T."/>
            <person name="Winkler M.E."/>
        </authorList>
    </citation>
    <scope>NUCLEOTIDE SEQUENCE</scope>
</reference>
<dbReference type="GO" id="GO:0016491">
    <property type="term" value="F:oxidoreductase activity"/>
    <property type="evidence" value="ECO:0007669"/>
    <property type="project" value="UniProtKB-KW"/>
</dbReference>
<gene>
    <name evidence="3" type="ORF">METZ01_LOCUS262005</name>
</gene>
<protein>
    <recommendedName>
        <fullName evidence="2">Enoyl reductase (ER) domain-containing protein</fullName>
    </recommendedName>
</protein>
<organism evidence="3">
    <name type="scientific">marine metagenome</name>
    <dbReference type="NCBI Taxonomy" id="408172"/>
    <lineage>
        <taxon>unclassified sequences</taxon>
        <taxon>metagenomes</taxon>
        <taxon>ecological metagenomes</taxon>
    </lineage>
</organism>
<dbReference type="Pfam" id="PF08240">
    <property type="entry name" value="ADH_N"/>
    <property type="match status" value="1"/>
</dbReference>
<dbReference type="SMART" id="SM00829">
    <property type="entry name" value="PKS_ER"/>
    <property type="match status" value="1"/>
</dbReference>
<dbReference type="Gene3D" id="3.90.180.10">
    <property type="entry name" value="Medium-chain alcohol dehydrogenases, catalytic domain"/>
    <property type="match status" value="1"/>
</dbReference>
<feature type="domain" description="Enoyl reductase (ER)" evidence="2">
    <location>
        <begin position="10"/>
        <end position="198"/>
    </location>
</feature>
<dbReference type="AlphaFoldDB" id="A0A382JEL0"/>
<dbReference type="Gene3D" id="3.40.50.720">
    <property type="entry name" value="NAD(P)-binding Rossmann-like Domain"/>
    <property type="match status" value="1"/>
</dbReference>
<dbReference type="SUPFAM" id="SSF50129">
    <property type="entry name" value="GroES-like"/>
    <property type="match status" value="1"/>
</dbReference>
<feature type="non-terminal residue" evidence="3">
    <location>
        <position position="198"/>
    </location>
</feature>
<dbReference type="EMBL" id="UINC01073057">
    <property type="protein sequence ID" value="SVC09151.1"/>
    <property type="molecule type" value="Genomic_DNA"/>
</dbReference>
<name>A0A382JEL0_9ZZZZ</name>
<sequence length="198" mass="21204">MKAAVIHRFGATDCFVVEERPTPIPSQGEVLVEVHAAGVNPIDLKTRIGQGVSHFWPETHFPIVLGWDISGVVVESKAPEFKVGDEVFGMPRFPELADAYAEFVSAPANELTRKPHNISHIEAAAIPLAALTAWQALFDTAKLLADQTVLIHAGAGGVGHLAIQLAKWKGAFVASTTSNKNIAFVTNLGAEKVIDYTS</sequence>
<dbReference type="InterPro" id="IPR011032">
    <property type="entry name" value="GroES-like_sf"/>
</dbReference>
<evidence type="ECO:0000313" key="3">
    <source>
        <dbReference type="EMBL" id="SVC09151.1"/>
    </source>
</evidence>
<dbReference type="GO" id="GO:0008270">
    <property type="term" value="F:zinc ion binding"/>
    <property type="evidence" value="ECO:0007669"/>
    <property type="project" value="InterPro"/>
</dbReference>
<proteinExistence type="predicted"/>
<dbReference type="PANTHER" id="PTHR11695:SF294">
    <property type="entry name" value="RETICULON-4-INTERACTING PROTEIN 1, MITOCHONDRIAL"/>
    <property type="match status" value="1"/>
</dbReference>
<dbReference type="SUPFAM" id="SSF51735">
    <property type="entry name" value="NAD(P)-binding Rossmann-fold domains"/>
    <property type="match status" value="1"/>
</dbReference>
<dbReference type="InterPro" id="IPR013154">
    <property type="entry name" value="ADH-like_N"/>
</dbReference>
<dbReference type="PANTHER" id="PTHR11695">
    <property type="entry name" value="ALCOHOL DEHYDROGENASE RELATED"/>
    <property type="match status" value="1"/>
</dbReference>
<dbReference type="PROSITE" id="PS01162">
    <property type="entry name" value="QOR_ZETA_CRYSTAL"/>
    <property type="match status" value="1"/>
</dbReference>
<accession>A0A382JEL0</accession>
<dbReference type="CDD" id="cd05289">
    <property type="entry name" value="MDR_like_2"/>
    <property type="match status" value="1"/>
</dbReference>
<evidence type="ECO:0000259" key="2">
    <source>
        <dbReference type="SMART" id="SM00829"/>
    </source>
</evidence>
<dbReference type="InterPro" id="IPR036291">
    <property type="entry name" value="NAD(P)-bd_dom_sf"/>
</dbReference>
<keyword evidence="1" id="KW-0560">Oxidoreductase</keyword>
<evidence type="ECO:0000256" key="1">
    <source>
        <dbReference type="ARBA" id="ARBA00023002"/>
    </source>
</evidence>
<dbReference type="InterPro" id="IPR002364">
    <property type="entry name" value="Quin_OxRdtase/zeta-crystal_CS"/>
</dbReference>
<dbReference type="InterPro" id="IPR020843">
    <property type="entry name" value="ER"/>
</dbReference>
<dbReference type="InterPro" id="IPR050700">
    <property type="entry name" value="YIM1/Zinc_Alcohol_DH_Fams"/>
</dbReference>